<accession>A0A6I2UA84</accession>
<comment type="caution">
    <text evidence="1">The sequence shown here is derived from an EMBL/GenBank/DDBJ whole genome shotgun (WGS) entry which is preliminary data.</text>
</comment>
<dbReference type="EMBL" id="VUNJ01000018">
    <property type="protein sequence ID" value="MST93044.1"/>
    <property type="molecule type" value="Genomic_DNA"/>
</dbReference>
<evidence type="ECO:0000313" key="2">
    <source>
        <dbReference type="Proteomes" id="UP000431913"/>
    </source>
</evidence>
<organism evidence="1 2">
    <name type="scientific">Ruthenibacterium lactatiformans</name>
    <dbReference type="NCBI Taxonomy" id="1550024"/>
    <lineage>
        <taxon>Bacteria</taxon>
        <taxon>Bacillati</taxon>
        <taxon>Bacillota</taxon>
        <taxon>Clostridia</taxon>
        <taxon>Eubacteriales</taxon>
        <taxon>Oscillospiraceae</taxon>
        <taxon>Ruthenibacterium</taxon>
    </lineage>
</organism>
<sequence length="72" mass="8603">MRRGIDGLAQLVERQFHLEPCTNNLFLICGRHKDHIKAMLWERDGFVLLYKRMENGGDFQWPRSKQEMLQLS</sequence>
<dbReference type="Proteomes" id="UP000431913">
    <property type="component" value="Unassembled WGS sequence"/>
</dbReference>
<dbReference type="PANTHER" id="PTHR36455">
    <property type="match status" value="1"/>
</dbReference>
<protein>
    <submittedName>
        <fullName evidence="1">IS66 family insertion sequence element accessory protein TnpB</fullName>
    </submittedName>
</protein>
<evidence type="ECO:0000313" key="1">
    <source>
        <dbReference type="EMBL" id="MST93044.1"/>
    </source>
</evidence>
<dbReference type="PANTHER" id="PTHR36455:SF1">
    <property type="entry name" value="BLR8292 PROTEIN"/>
    <property type="match status" value="1"/>
</dbReference>
<reference evidence="1 2" key="1">
    <citation type="submission" date="2019-08" db="EMBL/GenBank/DDBJ databases">
        <title>In-depth cultivation of the pig gut microbiome towards novel bacterial diversity and tailored functional studies.</title>
        <authorList>
            <person name="Wylensek D."/>
            <person name="Hitch T.C.A."/>
            <person name="Clavel T."/>
        </authorList>
    </citation>
    <scope>NUCLEOTIDE SEQUENCE [LARGE SCALE GENOMIC DNA]</scope>
    <source>
        <strain evidence="1 2">WCA3-601-WT-6J</strain>
    </source>
</reference>
<name>A0A6I2UA84_9FIRM</name>
<proteinExistence type="predicted"/>
<gene>
    <name evidence="1" type="primary">tnpB</name>
    <name evidence="1" type="ORF">FYJ76_14075</name>
</gene>
<dbReference type="Pfam" id="PF05717">
    <property type="entry name" value="TnpB_IS66"/>
    <property type="match status" value="1"/>
</dbReference>
<dbReference type="NCBIfam" id="NF033819">
    <property type="entry name" value="IS66_TnpB"/>
    <property type="match status" value="1"/>
</dbReference>
<dbReference type="AlphaFoldDB" id="A0A6I2UA84"/>
<dbReference type="InterPro" id="IPR008878">
    <property type="entry name" value="Transposase_IS66_Orf2"/>
</dbReference>